<dbReference type="EMBL" id="JAJNDB010000001">
    <property type="protein sequence ID" value="MCD2193673.1"/>
    <property type="molecule type" value="Genomic_DNA"/>
</dbReference>
<dbReference type="RefSeq" id="WP_230732068.1">
    <property type="nucleotide sequence ID" value="NZ_JAJNDB010000001.1"/>
</dbReference>
<accession>A0ABS8P5Z3</accession>
<keyword evidence="2" id="KW-1185">Reference proteome</keyword>
<organism evidence="1 2">
    <name type="scientific">Actinomycetospora endophytica</name>
    <dbReference type="NCBI Taxonomy" id="2291215"/>
    <lineage>
        <taxon>Bacteria</taxon>
        <taxon>Bacillati</taxon>
        <taxon>Actinomycetota</taxon>
        <taxon>Actinomycetes</taxon>
        <taxon>Pseudonocardiales</taxon>
        <taxon>Pseudonocardiaceae</taxon>
        <taxon>Actinomycetospora</taxon>
    </lineage>
</organism>
<reference evidence="1 2" key="1">
    <citation type="submission" date="2021-11" db="EMBL/GenBank/DDBJ databases">
        <title>Draft genome sequence of Actinomycetospora sp. SF1 isolated from the rhizosphere soil.</title>
        <authorList>
            <person name="Duangmal K."/>
            <person name="Chantavorakit T."/>
        </authorList>
    </citation>
    <scope>NUCLEOTIDE SEQUENCE [LARGE SCALE GENOMIC DNA]</scope>
    <source>
        <strain evidence="1 2">TBRC 5722</strain>
    </source>
</reference>
<protein>
    <submittedName>
        <fullName evidence="1">Uncharacterized protein</fullName>
    </submittedName>
</protein>
<proteinExistence type="predicted"/>
<dbReference type="Proteomes" id="UP001199469">
    <property type="component" value="Unassembled WGS sequence"/>
</dbReference>
<evidence type="ECO:0000313" key="1">
    <source>
        <dbReference type="EMBL" id="MCD2193673.1"/>
    </source>
</evidence>
<gene>
    <name evidence="1" type="ORF">LQ327_09800</name>
</gene>
<sequence length="112" mass="10957">MWDVVAGSDRGGFSGGAVGVFVGVGREAGEQGVVVVPAEHAREHAASDGDLFEVLAALTEADQPSAAGVGDLAEGFLHVTVGGQLTEGSQGARAVCPSAARRPASVGMGAVG</sequence>
<name>A0ABS8P5Z3_9PSEU</name>
<comment type="caution">
    <text evidence="1">The sequence shown here is derived from an EMBL/GenBank/DDBJ whole genome shotgun (WGS) entry which is preliminary data.</text>
</comment>
<evidence type="ECO:0000313" key="2">
    <source>
        <dbReference type="Proteomes" id="UP001199469"/>
    </source>
</evidence>